<gene>
    <name evidence="1" type="ORF">Pyrde_1517</name>
</gene>
<dbReference type="AlphaFoldDB" id="A0A0P0N489"/>
<dbReference type="OrthoDB" id="381453at2157"/>
<dbReference type="InterPro" id="IPR024064">
    <property type="entry name" value="FdhE-like_sf"/>
</dbReference>
<reference evidence="1 2" key="1">
    <citation type="submission" date="2015-10" db="EMBL/GenBank/DDBJ databases">
        <title>Complete genome sequence of hyperthermophilic archaeon Pyrodictium delaneyi Su06.</title>
        <authorList>
            <person name="Jung J.-H."/>
            <person name="Lin J."/>
            <person name="Holden J.F."/>
            <person name="Park C.-S."/>
        </authorList>
    </citation>
    <scope>NUCLEOTIDE SEQUENCE [LARGE SCALE GENOMIC DNA]</scope>
    <source>
        <strain evidence="1 2">Su06</strain>
    </source>
</reference>
<dbReference type="Proteomes" id="UP000058613">
    <property type="component" value="Chromosome"/>
</dbReference>
<dbReference type="GeneID" id="26099857"/>
<sequence>MPLPGLLNAVAYAPRHRDELLGMLEETTNKIVEVMKTTMPQHAINLYTMLASAKALPVAVKGGPPPLNPLQYADFAADIIARLESTGFYEEARPLRRALMSGKLPVYDLARGYLLGDLDFIVSVSRELGAAEWIVAFLAAAVAAGAARAIRAVLESDRSLPALGQDATCPVCGRSLENGRCSFCLYAQR</sequence>
<dbReference type="STRING" id="1273541.Pyrde_1517"/>
<protein>
    <submittedName>
        <fullName evidence="1">Uncharacterized protein</fullName>
    </submittedName>
</protein>
<name>A0A0P0N489_9CREN</name>
<organism evidence="1 2">
    <name type="scientific">Pyrodictium delaneyi</name>
    <dbReference type="NCBI Taxonomy" id="1273541"/>
    <lineage>
        <taxon>Archaea</taxon>
        <taxon>Thermoproteota</taxon>
        <taxon>Thermoprotei</taxon>
        <taxon>Desulfurococcales</taxon>
        <taxon>Pyrodictiaceae</taxon>
        <taxon>Pyrodictium</taxon>
    </lineage>
</organism>
<accession>A0A0P0N489</accession>
<dbReference type="SUPFAM" id="SSF144020">
    <property type="entry name" value="FdhE-like"/>
    <property type="match status" value="1"/>
</dbReference>
<dbReference type="RefSeq" id="WP_088171942.1">
    <property type="nucleotide sequence ID" value="NZ_CP013011.1"/>
</dbReference>
<dbReference type="EMBL" id="CP013011">
    <property type="protein sequence ID" value="ALL01560.1"/>
    <property type="molecule type" value="Genomic_DNA"/>
</dbReference>
<dbReference type="KEGG" id="pdl:Pyrde_1517"/>
<evidence type="ECO:0000313" key="1">
    <source>
        <dbReference type="EMBL" id="ALL01560.1"/>
    </source>
</evidence>
<evidence type="ECO:0000313" key="2">
    <source>
        <dbReference type="Proteomes" id="UP000058613"/>
    </source>
</evidence>
<proteinExistence type="predicted"/>